<reference evidence="1" key="1">
    <citation type="journal article" date="2014" name="Int. J. Syst. Evol. Microbiol.">
        <title>Complete genome sequence of Corynebacterium casei LMG S-19264T (=DSM 44701T), isolated from a smear-ripened cheese.</title>
        <authorList>
            <consortium name="US DOE Joint Genome Institute (JGI-PGF)"/>
            <person name="Walter F."/>
            <person name="Albersmeier A."/>
            <person name="Kalinowski J."/>
            <person name="Ruckert C."/>
        </authorList>
    </citation>
    <scope>NUCLEOTIDE SEQUENCE</scope>
    <source>
        <strain evidence="1">VKM B-2222</strain>
    </source>
</reference>
<dbReference type="PANTHER" id="PTHR10443:SF12">
    <property type="entry name" value="DIPEPTIDASE"/>
    <property type="match status" value="1"/>
</dbReference>
<keyword evidence="2" id="KW-1185">Reference proteome</keyword>
<dbReference type="Gene3D" id="3.20.20.140">
    <property type="entry name" value="Metal-dependent hydrolases"/>
    <property type="match status" value="1"/>
</dbReference>
<organism evidence="1 2">
    <name type="scientific">Paracoccus kondratievae</name>
    <dbReference type="NCBI Taxonomy" id="135740"/>
    <lineage>
        <taxon>Bacteria</taxon>
        <taxon>Pseudomonadati</taxon>
        <taxon>Pseudomonadota</taxon>
        <taxon>Alphaproteobacteria</taxon>
        <taxon>Rhodobacterales</taxon>
        <taxon>Paracoccaceae</taxon>
        <taxon>Paracoccus</taxon>
    </lineage>
</organism>
<dbReference type="GO" id="GO:0006508">
    <property type="term" value="P:proteolysis"/>
    <property type="evidence" value="ECO:0007669"/>
    <property type="project" value="InterPro"/>
</dbReference>
<dbReference type="PROSITE" id="PS51365">
    <property type="entry name" value="RENAL_DIPEPTIDASE_2"/>
    <property type="match status" value="1"/>
</dbReference>
<accession>A0AAD3P0U4</accession>
<dbReference type="AlphaFoldDB" id="A0AAD3P0U4"/>
<sequence length="334" mass="37155">MEMENIMKDKASTIYENAVVIDGLIISKWGGDLFREMQQSGLTAANCTCSVWENFSDTVNNLVQWNRWFREFGDHIVKAESVADIRRAKDSGKTAIVLGMQNTSAFEDRIGYVEILKTLGVGIAQMTYNTQNWVGSGCYESRDSGLSDFGREVVAEMNRVGMLCDLSHVGPKTSREVIDTSTVPVAYSHCLPAGLKAHPRNKSDEELRYIVDKGGFVGVTMFPPFLANGVNSTIADYIAAMDYVINIVGEDAVGIGTDFTQGYDRPFFDWITHDKGFGRRLTNFGEIINPAGFREIRDFPNIADAMADAGWTEARIEKILGLNWLNLLQTVWGK</sequence>
<gene>
    <name evidence="1" type="ORF">GCM10017635_27000</name>
</gene>
<evidence type="ECO:0000313" key="1">
    <source>
        <dbReference type="EMBL" id="GLK65226.1"/>
    </source>
</evidence>
<name>A0AAD3P0U4_9RHOB</name>
<reference evidence="1" key="2">
    <citation type="submission" date="2023-01" db="EMBL/GenBank/DDBJ databases">
        <authorList>
            <person name="Sun Q."/>
            <person name="Evtushenko L."/>
        </authorList>
    </citation>
    <scope>NUCLEOTIDE SEQUENCE</scope>
    <source>
        <strain evidence="1">VKM B-2222</strain>
    </source>
</reference>
<evidence type="ECO:0000313" key="2">
    <source>
        <dbReference type="Proteomes" id="UP001143349"/>
    </source>
</evidence>
<dbReference type="SUPFAM" id="SSF51556">
    <property type="entry name" value="Metallo-dependent hydrolases"/>
    <property type="match status" value="1"/>
</dbReference>
<dbReference type="Pfam" id="PF01244">
    <property type="entry name" value="Peptidase_M19"/>
    <property type="match status" value="1"/>
</dbReference>
<protein>
    <recommendedName>
        <fullName evidence="3">Membrane dipeptidase</fullName>
    </recommendedName>
</protein>
<dbReference type="EMBL" id="BSFH01000073">
    <property type="protein sequence ID" value="GLK65226.1"/>
    <property type="molecule type" value="Genomic_DNA"/>
</dbReference>
<dbReference type="PANTHER" id="PTHR10443">
    <property type="entry name" value="MICROSOMAL DIPEPTIDASE"/>
    <property type="match status" value="1"/>
</dbReference>
<evidence type="ECO:0008006" key="3">
    <source>
        <dbReference type="Google" id="ProtNLM"/>
    </source>
</evidence>
<dbReference type="InterPro" id="IPR032466">
    <property type="entry name" value="Metal_Hydrolase"/>
</dbReference>
<dbReference type="GO" id="GO:0070573">
    <property type="term" value="F:metallodipeptidase activity"/>
    <property type="evidence" value="ECO:0007669"/>
    <property type="project" value="InterPro"/>
</dbReference>
<dbReference type="InterPro" id="IPR008257">
    <property type="entry name" value="Pept_M19"/>
</dbReference>
<dbReference type="Proteomes" id="UP001143349">
    <property type="component" value="Unassembled WGS sequence"/>
</dbReference>
<proteinExistence type="predicted"/>
<comment type="caution">
    <text evidence="1">The sequence shown here is derived from an EMBL/GenBank/DDBJ whole genome shotgun (WGS) entry which is preliminary data.</text>
</comment>